<name>A0A401SEZ7_CHIPU</name>
<sequence length="674" mass="75809">MDDCNLKELSLSAGMLDPAFNPSILNYRVTLGNDTVNLTVYPVTSDNHASYQIIGTGGSKTVGLQDGLNKIEIEVAAEDGTLKRYKIEATKLSANTPVLSGLKIAENLTLDPPFSISEYKYTCTAPLNMISVIVEPISPDHNMHVTVNGSEVGNQTYLNVGHTKAEVNVTSADGTNSQIYQIVISRVQFPWSISFSDLNDAQEYECPVSLKAYYRPVSIKGSDPKHIFSSSLIKFLTRKTKCNPFDDTPFDAQWCVPEYEVDKRMSAASVYCCFRYRGCTGTFELSELGKHALECPFKPPSELDSKDVTGTSWYQTEFGLTSKPRHQFRHTIELRNWEKNLRERASEGNVEKHCSNARNEIKNYKELVSKTGKFLPFYEEGKSPLDALHKAAVDYALAIKLKPKDPELHFHLGVVLEEHYYAAVIYGVVKKIEEQGAEKLSAAETSGRNDEIAVICRLHGFKAECTLQQQLKALDMEYHQLKEQGQAAKSDYVQSLYSWKAQQAGKDGKLKPVVSDEHKYIEWSLLKYLDALSLQPQSWKYNFHVGRLYLFQKKNNDALKHLQVALAQKPTEPSIRFYAGLLVLDQDDGLGPQTRYAIQYLQQGLEQLLTDLQTPSDNSANHELSFLRALDTFSLQNIQLIKGIYRLGTFLFNPPAGLPERTMSPEQVLHLCAN</sequence>
<dbReference type="AlphaFoldDB" id="A0A401SEZ7"/>
<dbReference type="InterPro" id="IPR011990">
    <property type="entry name" value="TPR-like_helical_dom_sf"/>
</dbReference>
<dbReference type="PANTHER" id="PTHR46016:SF1">
    <property type="entry name" value="RING-TYPE DOMAIN-CONTAINING PROTEIN"/>
    <property type="match status" value="1"/>
</dbReference>
<dbReference type="InterPro" id="IPR013083">
    <property type="entry name" value="Znf_RING/FYVE/PHD"/>
</dbReference>
<dbReference type="PANTHER" id="PTHR46016">
    <property type="entry name" value="ZINC FINGER, RING/FYVE/PHD-TYPE"/>
    <property type="match status" value="1"/>
</dbReference>
<comment type="caution">
    <text evidence="2">The sequence shown here is derived from an EMBL/GenBank/DDBJ whole genome shotgun (WGS) entry which is preliminary data.</text>
</comment>
<dbReference type="EMBL" id="BEZZ01000225">
    <property type="protein sequence ID" value="GCC28934.1"/>
    <property type="molecule type" value="Genomic_DNA"/>
</dbReference>
<keyword evidence="3" id="KW-1185">Reference proteome</keyword>
<organism evidence="2 3">
    <name type="scientific">Chiloscyllium punctatum</name>
    <name type="common">Brownbanded bambooshark</name>
    <name type="synonym">Hemiscyllium punctatum</name>
    <dbReference type="NCBI Taxonomy" id="137246"/>
    <lineage>
        <taxon>Eukaryota</taxon>
        <taxon>Metazoa</taxon>
        <taxon>Chordata</taxon>
        <taxon>Craniata</taxon>
        <taxon>Vertebrata</taxon>
        <taxon>Chondrichthyes</taxon>
        <taxon>Elasmobranchii</taxon>
        <taxon>Galeomorphii</taxon>
        <taxon>Galeoidea</taxon>
        <taxon>Orectolobiformes</taxon>
        <taxon>Hemiscylliidae</taxon>
        <taxon>Chiloscyllium</taxon>
    </lineage>
</organism>
<dbReference type="OrthoDB" id="9991317at2759"/>
<reference evidence="2 3" key="1">
    <citation type="journal article" date="2018" name="Nat. Ecol. Evol.">
        <title>Shark genomes provide insights into elasmobranch evolution and the origin of vertebrates.</title>
        <authorList>
            <person name="Hara Y"/>
            <person name="Yamaguchi K"/>
            <person name="Onimaru K"/>
            <person name="Kadota M"/>
            <person name="Koyanagi M"/>
            <person name="Keeley SD"/>
            <person name="Tatsumi K"/>
            <person name="Tanaka K"/>
            <person name="Motone F"/>
            <person name="Kageyama Y"/>
            <person name="Nozu R"/>
            <person name="Adachi N"/>
            <person name="Nishimura O"/>
            <person name="Nakagawa R"/>
            <person name="Tanegashima C"/>
            <person name="Kiyatake I"/>
            <person name="Matsumoto R"/>
            <person name="Murakumo K"/>
            <person name="Nishida K"/>
            <person name="Terakita A"/>
            <person name="Kuratani S"/>
            <person name="Sato K"/>
            <person name="Hyodo S Kuraku.S."/>
        </authorList>
    </citation>
    <scope>NUCLEOTIDE SEQUENCE [LARGE SCALE GENOMIC DNA]</scope>
</reference>
<dbReference type="Gene3D" id="3.30.40.10">
    <property type="entry name" value="Zinc/RING finger domain, C3HC4 (zinc finger)"/>
    <property type="match status" value="1"/>
</dbReference>
<accession>A0A401SEZ7</accession>
<dbReference type="InterPro" id="IPR051438">
    <property type="entry name" value="RNF_E3_ubiq-protein_ligase"/>
</dbReference>
<gene>
    <name evidence="2" type="ORF">chiPu_0007368</name>
</gene>
<dbReference type="GO" id="GO:0000209">
    <property type="term" value="P:protein polyubiquitination"/>
    <property type="evidence" value="ECO:0007669"/>
    <property type="project" value="TreeGrafter"/>
</dbReference>
<protein>
    <recommendedName>
        <fullName evidence="1">Cadherin-like beta-sandwich-like domain-containing protein</fullName>
    </recommendedName>
</protein>
<evidence type="ECO:0000313" key="3">
    <source>
        <dbReference type="Proteomes" id="UP000287033"/>
    </source>
</evidence>
<dbReference type="STRING" id="137246.A0A401SEZ7"/>
<evidence type="ECO:0000259" key="1">
    <source>
        <dbReference type="Pfam" id="PF12733"/>
    </source>
</evidence>
<dbReference type="GO" id="GO:0061630">
    <property type="term" value="F:ubiquitin protein ligase activity"/>
    <property type="evidence" value="ECO:0007669"/>
    <property type="project" value="TreeGrafter"/>
</dbReference>
<evidence type="ECO:0000313" key="2">
    <source>
        <dbReference type="EMBL" id="GCC28934.1"/>
    </source>
</evidence>
<dbReference type="GO" id="GO:0006511">
    <property type="term" value="P:ubiquitin-dependent protein catabolic process"/>
    <property type="evidence" value="ECO:0007669"/>
    <property type="project" value="TreeGrafter"/>
</dbReference>
<dbReference type="Proteomes" id="UP000287033">
    <property type="component" value="Unassembled WGS sequence"/>
</dbReference>
<feature type="domain" description="Cadherin-like beta-sandwich-like" evidence="1">
    <location>
        <begin position="107"/>
        <end position="186"/>
    </location>
</feature>
<feature type="domain" description="Cadherin-like beta-sandwich-like" evidence="1">
    <location>
        <begin position="7"/>
        <end position="90"/>
    </location>
</feature>
<proteinExistence type="predicted"/>
<dbReference type="Gene3D" id="1.25.40.10">
    <property type="entry name" value="Tetratricopeptide repeat domain"/>
    <property type="match status" value="1"/>
</dbReference>
<dbReference type="Pfam" id="PF12733">
    <property type="entry name" value="Cadherin-like"/>
    <property type="match status" value="2"/>
</dbReference>
<dbReference type="InterPro" id="IPR025883">
    <property type="entry name" value="Cadherin-like_domain"/>
</dbReference>
<dbReference type="SUPFAM" id="SSF48452">
    <property type="entry name" value="TPR-like"/>
    <property type="match status" value="2"/>
</dbReference>